<dbReference type="InterPro" id="IPR018741">
    <property type="entry name" value="DUF2288"/>
</dbReference>
<keyword evidence="2" id="KW-1185">Reference proteome</keyword>
<protein>
    <submittedName>
        <fullName evidence="1">DUF2288 domain-containing protein</fullName>
    </submittedName>
</protein>
<proteinExistence type="predicted"/>
<organism evidence="1 2">
    <name type="scientific">Cellvibrio polysaccharolyticus</name>
    <dbReference type="NCBI Taxonomy" id="2082724"/>
    <lineage>
        <taxon>Bacteria</taxon>
        <taxon>Pseudomonadati</taxon>
        <taxon>Pseudomonadota</taxon>
        <taxon>Gammaproteobacteria</taxon>
        <taxon>Cellvibrionales</taxon>
        <taxon>Cellvibrionaceae</taxon>
        <taxon>Cellvibrio</taxon>
    </lineage>
</organism>
<dbReference type="Proteomes" id="UP000652567">
    <property type="component" value="Unassembled WGS sequence"/>
</dbReference>
<evidence type="ECO:0000313" key="2">
    <source>
        <dbReference type="Proteomes" id="UP000652567"/>
    </source>
</evidence>
<dbReference type="AlphaFoldDB" id="A0A928V8B7"/>
<dbReference type="Pfam" id="PF10052">
    <property type="entry name" value="DUF2288"/>
    <property type="match status" value="1"/>
</dbReference>
<gene>
    <name evidence="1" type="ORF">C4F51_16340</name>
</gene>
<dbReference type="RefSeq" id="WP_193911557.1">
    <property type="nucleotide sequence ID" value="NZ_PRDL01000001.1"/>
</dbReference>
<sequence length="99" mass="11188">MTNADLQTQLLQETAQIPWRELQRFFAAGQAIAVDTSLDLLDVAHTLAQDDAICLKAWMEAGKVDVVSDQQAAQWFEQDALVWAVVIKPWVLVQQRQTH</sequence>
<evidence type="ECO:0000313" key="1">
    <source>
        <dbReference type="EMBL" id="MBE8718746.1"/>
    </source>
</evidence>
<name>A0A928V8B7_9GAMM</name>
<dbReference type="EMBL" id="PRDL01000001">
    <property type="protein sequence ID" value="MBE8718746.1"/>
    <property type="molecule type" value="Genomic_DNA"/>
</dbReference>
<reference evidence="1" key="1">
    <citation type="submission" date="2018-07" db="EMBL/GenBank/DDBJ databases">
        <title>Genome assembly of strain Ka43.</title>
        <authorList>
            <person name="Kukolya J."/>
            <person name="Nagy I."/>
            <person name="Horvath B."/>
            <person name="Toth A."/>
        </authorList>
    </citation>
    <scope>NUCLEOTIDE SEQUENCE</scope>
    <source>
        <strain evidence="1">KB43</strain>
    </source>
</reference>
<accession>A0A928V8B7</accession>
<comment type="caution">
    <text evidence="1">The sequence shown here is derived from an EMBL/GenBank/DDBJ whole genome shotgun (WGS) entry which is preliminary data.</text>
</comment>